<dbReference type="AlphaFoldDB" id="A0A0B6S511"/>
<dbReference type="KEGG" id="bpla:bpln_2g15030"/>
<evidence type="ECO:0000313" key="1">
    <source>
        <dbReference type="EMBL" id="AJK49494.1"/>
    </source>
</evidence>
<proteinExistence type="predicted"/>
<dbReference type="HOGENOM" id="CLU_101141_5_2_4"/>
<dbReference type="EMBL" id="CP002581">
    <property type="protein sequence ID" value="AJK49494.1"/>
    <property type="molecule type" value="Genomic_DNA"/>
</dbReference>
<keyword evidence="2" id="KW-1185">Reference proteome</keyword>
<reference evidence="1 2" key="2">
    <citation type="journal article" date="2016" name="Appl. Microbiol. Biotechnol.">
        <title>Mutations improving production and secretion of extracellular lipase by Burkholderia glumae PG1.</title>
        <authorList>
            <person name="Knapp A."/>
            <person name="Voget S."/>
            <person name="Gao R."/>
            <person name="Zaburannyi N."/>
            <person name="Krysciak D."/>
            <person name="Breuer M."/>
            <person name="Hauer B."/>
            <person name="Streit W.R."/>
            <person name="Muller R."/>
            <person name="Daniel R."/>
            <person name="Jaeger K.E."/>
        </authorList>
    </citation>
    <scope>NUCLEOTIDE SEQUENCE [LARGE SCALE GENOMIC DNA]</scope>
    <source>
        <strain evidence="1 2">PG1</strain>
    </source>
</reference>
<accession>A0A0B6S511</accession>
<dbReference type="KEGG" id="bgp:BGL_2c14270"/>
<organism evidence="1 2">
    <name type="scientific">Burkholderia plantarii</name>
    <dbReference type="NCBI Taxonomy" id="41899"/>
    <lineage>
        <taxon>Bacteria</taxon>
        <taxon>Pseudomonadati</taxon>
        <taxon>Pseudomonadota</taxon>
        <taxon>Betaproteobacteria</taxon>
        <taxon>Burkholderiales</taxon>
        <taxon>Burkholderiaceae</taxon>
        <taxon>Burkholderia</taxon>
    </lineage>
</organism>
<dbReference type="Proteomes" id="UP000031838">
    <property type="component" value="Chromosome 2"/>
</dbReference>
<name>A0A0B6S511_BURPL</name>
<dbReference type="InterPro" id="IPR029069">
    <property type="entry name" value="HotDog_dom_sf"/>
</dbReference>
<reference evidence="2" key="1">
    <citation type="submission" date="2011-03" db="EMBL/GenBank/DDBJ databases">
        <authorList>
            <person name="Voget S."/>
            <person name="Streit W.R."/>
            <person name="Jaeger K.E."/>
            <person name="Daniel R."/>
        </authorList>
    </citation>
    <scope>NUCLEOTIDE SEQUENCE [LARGE SCALE GENOMIC DNA]</scope>
    <source>
        <strain evidence="2">PG1</strain>
    </source>
</reference>
<evidence type="ECO:0000313" key="2">
    <source>
        <dbReference type="Proteomes" id="UP000031838"/>
    </source>
</evidence>
<dbReference type="CDD" id="cd00586">
    <property type="entry name" value="4HBT"/>
    <property type="match status" value="1"/>
</dbReference>
<sequence length="144" mass="16388">MSAASFEKDYPIRFSHCDPAGIVYFPQYLVLTNWALEDFFNEGLKVDFAGLIERRLGIPIVRLQTEFVRASRQGEVLTLRIEVTRLGERSLTATFTGRVGDEVRLRSEQVFVMISLDKVASMPFPDDIRDALQRYLPVAEEVAS</sequence>
<dbReference type="OrthoDB" id="21822at2"/>
<dbReference type="RefSeq" id="WP_042627932.1">
    <property type="nucleotide sequence ID" value="NZ_BSTO01000001.1"/>
</dbReference>
<gene>
    <name evidence="1" type="ORF">BGL_2c14270</name>
</gene>
<dbReference type="Gene3D" id="3.10.129.10">
    <property type="entry name" value="Hotdog Thioesterase"/>
    <property type="match status" value="1"/>
</dbReference>
<dbReference type="SUPFAM" id="SSF54637">
    <property type="entry name" value="Thioesterase/thiol ester dehydrase-isomerase"/>
    <property type="match status" value="1"/>
</dbReference>
<dbReference type="Pfam" id="PF13279">
    <property type="entry name" value="4HBT_2"/>
    <property type="match status" value="1"/>
</dbReference>
<protein>
    <submittedName>
        <fullName evidence="1">Thioesterase superfamily protein</fullName>
    </submittedName>
</protein>